<dbReference type="InterPro" id="IPR036318">
    <property type="entry name" value="FAD-bd_PCMH-like_sf"/>
</dbReference>
<proteinExistence type="predicted"/>
<dbReference type="InterPro" id="IPR016167">
    <property type="entry name" value="FAD-bd_PCMH_sub1"/>
</dbReference>
<dbReference type="PANTHER" id="PTHR43762">
    <property type="entry name" value="L-GULONOLACTONE OXIDASE"/>
    <property type="match status" value="1"/>
</dbReference>
<dbReference type="Gene3D" id="1.10.45.10">
    <property type="entry name" value="Vanillyl-alcohol Oxidase, Chain A, domain 4"/>
    <property type="match status" value="1"/>
</dbReference>
<dbReference type="SUPFAM" id="SSF56176">
    <property type="entry name" value="FAD-binding/transporter-associated domain-like"/>
    <property type="match status" value="1"/>
</dbReference>
<accession>A0A853BHS9</accession>
<dbReference type="Pfam" id="PF01565">
    <property type="entry name" value="FAD_binding_4"/>
    <property type="match status" value="1"/>
</dbReference>
<dbReference type="EC" id="1.1.3.41" evidence="3"/>
<evidence type="ECO:0000259" key="2">
    <source>
        <dbReference type="PROSITE" id="PS51387"/>
    </source>
</evidence>
<protein>
    <submittedName>
        <fullName evidence="3">Xylitol oxidase</fullName>
        <ecNumber evidence="3">1.1.3.41</ecNumber>
    </submittedName>
</protein>
<dbReference type="Proteomes" id="UP000575985">
    <property type="component" value="Unassembled WGS sequence"/>
</dbReference>
<gene>
    <name evidence="3" type="ORF">HNR12_000857</name>
</gene>
<dbReference type="GO" id="GO:0080049">
    <property type="term" value="F:L-gulono-1,4-lactone dehydrogenase activity"/>
    <property type="evidence" value="ECO:0007669"/>
    <property type="project" value="TreeGrafter"/>
</dbReference>
<dbReference type="InterPro" id="IPR016166">
    <property type="entry name" value="FAD-bd_PCMH"/>
</dbReference>
<sequence>MNRRETNWAGNVGFSAERVHRPSSLAELRDIVAGSARVRALGSGHSFNDIADTPGDLVSLAGLPRTMELDSATGEVLVGAGVRYAELAQWLSGRGRSLHNLGSLPHISVAGSCATATHGSGDANGNLATAVTGLDLLTAEGDTVRLDRATAGEEFAGAVVALGALGVVTALTLRTGPAFDVAQRVYEDLPLEVLDDHFDDIMSCAYSVSLFTGWRAPRIDQVWVKQRVGDPAPVPEGGRLFGAAEAGGPRHPVPGMDTANCTEQGGVAGPWSERLPHFRPGAPPSSAGDELQAEYLLPRRHAVAALNALSAVRARIAPVLQVCEVRTVAADDLWLSPAYGRDTVGVHFTLVRDLAAVEPVLGLVEERLAPFGALPHWGKLFTVAPGTLREGYPRLPDFLALARRYDPRGKFGNAYLERHLLDG</sequence>
<dbReference type="Gene3D" id="3.30.465.10">
    <property type="match status" value="1"/>
</dbReference>
<dbReference type="PROSITE" id="PS51387">
    <property type="entry name" value="FAD_PCMH"/>
    <property type="match status" value="1"/>
</dbReference>
<dbReference type="GO" id="GO:0050582">
    <property type="term" value="F:xylitol oxidase activity"/>
    <property type="evidence" value="ECO:0007669"/>
    <property type="project" value="UniProtKB-EC"/>
</dbReference>
<dbReference type="PIRSF" id="PIRSF000136">
    <property type="entry name" value="LGO_GLO"/>
    <property type="match status" value="1"/>
</dbReference>
<dbReference type="InterPro" id="IPR016171">
    <property type="entry name" value="Vanillyl_alc_oxidase_C-sub2"/>
</dbReference>
<name>A0A853BHS9_9ACTN</name>
<dbReference type="InterPro" id="IPR010031">
    <property type="entry name" value="FAD_lactone_oxidase-like"/>
</dbReference>
<dbReference type="InterPro" id="IPR016169">
    <property type="entry name" value="FAD-bd_PCMH_sub2"/>
</dbReference>
<dbReference type="InterPro" id="IPR007173">
    <property type="entry name" value="ALO_C"/>
</dbReference>
<evidence type="ECO:0000313" key="4">
    <source>
        <dbReference type="Proteomes" id="UP000575985"/>
    </source>
</evidence>
<evidence type="ECO:0000256" key="1">
    <source>
        <dbReference type="ARBA" id="ARBA00023002"/>
    </source>
</evidence>
<dbReference type="GO" id="GO:0003885">
    <property type="term" value="F:D-arabinono-1,4-lactone oxidase activity"/>
    <property type="evidence" value="ECO:0007669"/>
    <property type="project" value="InterPro"/>
</dbReference>
<dbReference type="AlphaFoldDB" id="A0A853BHS9"/>
<dbReference type="Pfam" id="PF04030">
    <property type="entry name" value="ALO"/>
    <property type="match status" value="1"/>
</dbReference>
<feature type="domain" description="FAD-binding PCMH-type" evidence="2">
    <location>
        <begin position="12"/>
        <end position="178"/>
    </location>
</feature>
<organism evidence="3 4">
    <name type="scientific">Streptomonospora nanhaiensis</name>
    <dbReference type="NCBI Taxonomy" id="1323731"/>
    <lineage>
        <taxon>Bacteria</taxon>
        <taxon>Bacillati</taxon>
        <taxon>Actinomycetota</taxon>
        <taxon>Actinomycetes</taxon>
        <taxon>Streptosporangiales</taxon>
        <taxon>Nocardiopsidaceae</taxon>
        <taxon>Streptomonospora</taxon>
    </lineage>
</organism>
<keyword evidence="1 3" id="KW-0560">Oxidoreductase</keyword>
<dbReference type="GO" id="GO:0016020">
    <property type="term" value="C:membrane"/>
    <property type="evidence" value="ECO:0007669"/>
    <property type="project" value="InterPro"/>
</dbReference>
<dbReference type="GO" id="GO:0071949">
    <property type="term" value="F:FAD binding"/>
    <property type="evidence" value="ECO:0007669"/>
    <property type="project" value="InterPro"/>
</dbReference>
<reference evidence="3 4" key="1">
    <citation type="submission" date="2020-07" db="EMBL/GenBank/DDBJ databases">
        <title>Sequencing the genomes of 1000 actinobacteria strains.</title>
        <authorList>
            <person name="Klenk H.-P."/>
        </authorList>
    </citation>
    <scope>NUCLEOTIDE SEQUENCE [LARGE SCALE GENOMIC DNA]</scope>
    <source>
        <strain evidence="3 4">DSM 45927</strain>
    </source>
</reference>
<evidence type="ECO:0000313" key="3">
    <source>
        <dbReference type="EMBL" id="NYI94580.1"/>
    </source>
</evidence>
<dbReference type="EMBL" id="JACCFO010000001">
    <property type="protein sequence ID" value="NYI94580.1"/>
    <property type="molecule type" value="Genomic_DNA"/>
</dbReference>
<dbReference type="InterPro" id="IPR006094">
    <property type="entry name" value="Oxid_FAD_bind_N"/>
</dbReference>
<dbReference type="Gene3D" id="3.30.43.10">
    <property type="entry name" value="Uridine Diphospho-n-acetylenolpyruvylglucosamine Reductase, domain 2"/>
    <property type="match status" value="1"/>
</dbReference>
<keyword evidence="4" id="KW-1185">Reference proteome</keyword>
<dbReference type="RefSeq" id="WP_179766255.1">
    <property type="nucleotide sequence ID" value="NZ_JACCFO010000001.1"/>
</dbReference>
<dbReference type="Gene3D" id="3.30.70.2530">
    <property type="match status" value="1"/>
</dbReference>
<dbReference type="Gene3D" id="3.30.70.2520">
    <property type="match status" value="1"/>
</dbReference>
<dbReference type="PANTHER" id="PTHR43762:SF1">
    <property type="entry name" value="D-ARABINONO-1,4-LACTONE OXIDASE"/>
    <property type="match status" value="1"/>
</dbReference>
<comment type="caution">
    <text evidence="3">The sequence shown here is derived from an EMBL/GenBank/DDBJ whole genome shotgun (WGS) entry which is preliminary data.</text>
</comment>